<dbReference type="PRINTS" id="PR00417">
    <property type="entry name" value="PRTPISMRASEI"/>
</dbReference>
<dbReference type="InterPro" id="IPR003601">
    <property type="entry name" value="Topo_IA_2"/>
</dbReference>
<evidence type="ECO:0000256" key="6">
    <source>
        <dbReference type="ARBA" id="ARBA00023235"/>
    </source>
</evidence>
<evidence type="ECO:0000256" key="7">
    <source>
        <dbReference type="ARBA" id="ARBA00030003"/>
    </source>
</evidence>
<dbReference type="RefSeq" id="WP_258957416.1">
    <property type="nucleotide sequence ID" value="NZ_FMZR01000006.1"/>
</dbReference>
<dbReference type="SUPFAM" id="SSF56712">
    <property type="entry name" value="Prokaryotic type I DNA topoisomerase"/>
    <property type="match status" value="1"/>
</dbReference>
<evidence type="ECO:0000256" key="2">
    <source>
        <dbReference type="ARBA" id="ARBA00009446"/>
    </source>
</evidence>
<evidence type="ECO:0000256" key="1">
    <source>
        <dbReference type="ARBA" id="ARBA00000213"/>
    </source>
</evidence>
<accession>A0A1G6VAU7</accession>
<dbReference type="SMART" id="SM00493">
    <property type="entry name" value="TOPRIM"/>
    <property type="match status" value="1"/>
</dbReference>
<dbReference type="Gene3D" id="2.70.20.10">
    <property type="entry name" value="Topoisomerase I, domain 3"/>
    <property type="match status" value="1"/>
</dbReference>
<dbReference type="GO" id="GO:0043597">
    <property type="term" value="C:cytoplasmic replication fork"/>
    <property type="evidence" value="ECO:0007669"/>
    <property type="project" value="TreeGrafter"/>
</dbReference>
<dbReference type="SMART" id="SM00436">
    <property type="entry name" value="TOP1Bc"/>
    <property type="match status" value="1"/>
</dbReference>
<keyword evidence="6 13" id="KW-0413">Isomerase</keyword>
<dbReference type="Gene3D" id="1.10.290.10">
    <property type="entry name" value="Topoisomerase I, domain 4"/>
    <property type="match status" value="1"/>
</dbReference>
<dbReference type="GO" id="GO:0006281">
    <property type="term" value="P:DNA repair"/>
    <property type="evidence" value="ECO:0007669"/>
    <property type="project" value="TreeGrafter"/>
</dbReference>
<keyword evidence="4" id="KW-0799">Topoisomerase</keyword>
<dbReference type="InterPro" id="IPR013824">
    <property type="entry name" value="Topo_IA_cen_sub1"/>
</dbReference>
<evidence type="ECO:0000256" key="9">
    <source>
        <dbReference type="ARBA" id="ARBA00032235"/>
    </source>
</evidence>
<dbReference type="CDD" id="cd03362">
    <property type="entry name" value="TOPRIM_TopoIA_TopoIII"/>
    <property type="match status" value="1"/>
</dbReference>
<evidence type="ECO:0000256" key="4">
    <source>
        <dbReference type="ARBA" id="ARBA00023029"/>
    </source>
</evidence>
<dbReference type="PROSITE" id="PS52039">
    <property type="entry name" value="TOPO_IA_2"/>
    <property type="match status" value="1"/>
</dbReference>
<dbReference type="Pfam" id="PF01751">
    <property type="entry name" value="Toprim"/>
    <property type="match status" value="1"/>
</dbReference>
<comment type="catalytic activity">
    <reaction evidence="1">
        <text>ATP-independent breakage of single-stranded DNA, followed by passage and rejoining.</text>
        <dbReference type="EC" id="5.6.2.1"/>
    </reaction>
</comment>
<dbReference type="InterPro" id="IPR006171">
    <property type="entry name" value="TOPRIM_dom"/>
</dbReference>
<dbReference type="CDD" id="cd00186">
    <property type="entry name" value="TOP1Ac"/>
    <property type="match status" value="1"/>
</dbReference>
<gene>
    <name evidence="13" type="ORF">SAMN04487767_106262</name>
</gene>
<comment type="similarity">
    <text evidence="2">Belongs to the type IA topoisomerase family.</text>
</comment>
<dbReference type="InterPro" id="IPR023405">
    <property type="entry name" value="Topo_IA_core_domain"/>
</dbReference>
<evidence type="ECO:0000256" key="10">
    <source>
        <dbReference type="ARBA" id="ARBA00032877"/>
    </source>
</evidence>
<sequence length="760" mass="86579">MYLCLAEKPDVAKKIVAAFPKYKKHDMYYEIMPCNEFPNGAYVAYCMGHLLTFDEEKMGTNTPWSLAGLPIMPKQYIYKPIKGREKHVRTIKKLANDPKVTMFINCCDSAREGMKIFTEIIKYVTNRNLPTKCLWISSLTPASIKKGMQELVPYKSKENLYHSAYARAIADFLVGINLSRSVSLRMQSEFASRNAENGDLNGLKREVFSIGRCQSPTLRLVYDRIKQIEAHVPEPFWTLSGIFEIDGKEYTGRWFKEDNNRFDSEEEIEDLSIRLVEEPAIIKEIKKERKAFKPPHFFDLTRLQSTANKLFKMDPKETLHHAESLYLAGLLSYPRADNPYITAAEAPILSTVLEKLKYTESYSKYLPAPIRSTDLSSRYINEKKVSDHHGIIVLDVPKDFSKLNPGEKAIYDLVVKRVIAAHHEDALYDFTSIITVVDETETFLTKGKQEVSLGWKMLYQKEQVSEEKDDQEEENEEVAQLPDVKEGDTGTIVDTEISKGMTKAPPYLTPGTLVELMENCGSLMEEKEMQKILKKTSGIGTVATRDGIIHTLYDRGYLVNKNNKVLLLEKGRMLMDALGDKMIVCSPELTAKWENVLEAISDGRIDYKQFIGKAEKLVVKLLNDIEQISKSWNLDSSIKKIEEAKRKEEEKKLLGSCLKCGSQVVLKKGFYGCTGYSTTGCDFQIKEKILGKKISSAQVKKLLKDGKTNTIKGFKKGEDLFDAVLSYNIAANKLEFKKPEIKEKVEKKERTIQISIFNQK</sequence>
<dbReference type="AlphaFoldDB" id="A0A1G6VAU7"/>
<dbReference type="InterPro" id="IPR003602">
    <property type="entry name" value="Topo_IA_DNA-bd_dom"/>
</dbReference>
<evidence type="ECO:0000259" key="11">
    <source>
        <dbReference type="PROSITE" id="PS50880"/>
    </source>
</evidence>
<evidence type="ECO:0000256" key="8">
    <source>
        <dbReference type="ARBA" id="ARBA00031985"/>
    </source>
</evidence>
<keyword evidence="5" id="KW-0238">DNA-binding</keyword>
<dbReference type="Pfam" id="PF13342">
    <property type="entry name" value="Toprim_Crpt"/>
    <property type="match status" value="1"/>
</dbReference>
<feature type="domain" description="Toprim" evidence="11">
    <location>
        <begin position="1"/>
        <end position="141"/>
    </location>
</feature>
<dbReference type="Proteomes" id="UP000183507">
    <property type="component" value="Unassembled WGS sequence"/>
</dbReference>
<evidence type="ECO:0000313" key="14">
    <source>
        <dbReference type="Proteomes" id="UP000183507"/>
    </source>
</evidence>
<dbReference type="GO" id="GO:0006310">
    <property type="term" value="P:DNA recombination"/>
    <property type="evidence" value="ECO:0007669"/>
    <property type="project" value="TreeGrafter"/>
</dbReference>
<dbReference type="PANTHER" id="PTHR11390:SF21">
    <property type="entry name" value="DNA TOPOISOMERASE 3-ALPHA"/>
    <property type="match status" value="1"/>
</dbReference>
<evidence type="ECO:0000256" key="5">
    <source>
        <dbReference type="ARBA" id="ARBA00023125"/>
    </source>
</evidence>
<evidence type="ECO:0000313" key="13">
    <source>
        <dbReference type="EMBL" id="SDD50523.1"/>
    </source>
</evidence>
<dbReference type="InterPro" id="IPR034144">
    <property type="entry name" value="TOPRIM_TopoIII"/>
</dbReference>
<dbReference type="EMBL" id="FMZR01000006">
    <property type="protein sequence ID" value="SDD50523.1"/>
    <property type="molecule type" value="Genomic_DNA"/>
</dbReference>
<feature type="domain" description="Topo IA-type catalytic" evidence="12">
    <location>
        <begin position="157"/>
        <end position="622"/>
    </location>
</feature>
<name>A0A1G6VAU7_9BACI</name>
<dbReference type="InterPro" id="IPR013826">
    <property type="entry name" value="Topo_IA_cen_sub3"/>
</dbReference>
<dbReference type="GO" id="GO:0006265">
    <property type="term" value="P:DNA topological change"/>
    <property type="evidence" value="ECO:0007669"/>
    <property type="project" value="InterPro"/>
</dbReference>
<evidence type="ECO:0000256" key="3">
    <source>
        <dbReference type="ARBA" id="ARBA00012891"/>
    </source>
</evidence>
<dbReference type="InterPro" id="IPR000380">
    <property type="entry name" value="Topo_IA"/>
</dbReference>
<dbReference type="Gene3D" id="3.40.50.140">
    <property type="match status" value="1"/>
</dbReference>
<dbReference type="SMART" id="SM00437">
    <property type="entry name" value="TOP1Ac"/>
    <property type="match status" value="1"/>
</dbReference>
<dbReference type="InterPro" id="IPR025589">
    <property type="entry name" value="Toprim_C_rpt"/>
</dbReference>
<proteinExistence type="inferred from homology"/>
<dbReference type="GO" id="GO:0003917">
    <property type="term" value="F:DNA topoisomerase type I (single strand cut, ATP-independent) activity"/>
    <property type="evidence" value="ECO:0007669"/>
    <property type="project" value="UniProtKB-EC"/>
</dbReference>
<dbReference type="PANTHER" id="PTHR11390">
    <property type="entry name" value="PROKARYOTIC DNA TOPOISOMERASE"/>
    <property type="match status" value="1"/>
</dbReference>
<reference evidence="14" key="1">
    <citation type="submission" date="2016-10" db="EMBL/GenBank/DDBJ databases">
        <authorList>
            <person name="Varghese N."/>
        </authorList>
    </citation>
    <scope>NUCLEOTIDE SEQUENCE [LARGE SCALE GENOMIC DNA]</scope>
    <source>
        <strain evidence="14">KPR-7A</strain>
    </source>
</reference>
<dbReference type="Gene3D" id="1.10.460.10">
    <property type="entry name" value="Topoisomerase I, domain 2"/>
    <property type="match status" value="1"/>
</dbReference>
<dbReference type="InterPro" id="IPR013825">
    <property type="entry name" value="Topo_IA_cen_sub2"/>
</dbReference>
<dbReference type="Pfam" id="PF01131">
    <property type="entry name" value="Topoisom_bac"/>
    <property type="match status" value="1"/>
</dbReference>
<evidence type="ECO:0000259" key="12">
    <source>
        <dbReference type="PROSITE" id="PS52039"/>
    </source>
</evidence>
<dbReference type="PROSITE" id="PS50880">
    <property type="entry name" value="TOPRIM"/>
    <property type="match status" value="1"/>
</dbReference>
<dbReference type="GO" id="GO:0003677">
    <property type="term" value="F:DNA binding"/>
    <property type="evidence" value="ECO:0007669"/>
    <property type="project" value="UniProtKB-KW"/>
</dbReference>
<organism evidence="13 14">
    <name type="scientific">Bacillus wiedmannii</name>
    <dbReference type="NCBI Taxonomy" id="1890302"/>
    <lineage>
        <taxon>Bacteria</taxon>
        <taxon>Bacillati</taxon>
        <taxon>Bacillota</taxon>
        <taxon>Bacilli</taxon>
        <taxon>Bacillales</taxon>
        <taxon>Bacillaceae</taxon>
        <taxon>Bacillus</taxon>
        <taxon>Bacillus cereus group</taxon>
    </lineage>
</organism>
<dbReference type="EC" id="5.6.2.1" evidence="3"/>
<protein>
    <recommendedName>
        <fullName evidence="3">DNA topoisomerase</fullName>
        <ecNumber evidence="3">5.6.2.1</ecNumber>
    </recommendedName>
    <alternativeName>
        <fullName evidence="10">Omega-protein</fullName>
    </alternativeName>
    <alternativeName>
        <fullName evidence="9">Relaxing enzyme</fullName>
    </alternativeName>
    <alternativeName>
        <fullName evidence="7">Swivelase</fullName>
    </alternativeName>
    <alternativeName>
        <fullName evidence="8">Untwisting enzyme</fullName>
    </alternativeName>
</protein>
<dbReference type="InterPro" id="IPR013497">
    <property type="entry name" value="Topo_IA_cen"/>
</dbReference>